<accession>E7RX27</accession>
<dbReference type="InterPro" id="IPR018707">
    <property type="entry name" value="LpxR"/>
</dbReference>
<dbReference type="AlphaFoldDB" id="E7RX27"/>
<comment type="caution">
    <text evidence="3">The sequence shown here is derived from an EMBL/GenBank/DDBJ whole genome shotgun (WGS) entry which is preliminary data.</text>
</comment>
<keyword evidence="4" id="KW-1185">Reference proteome</keyword>
<keyword evidence="2" id="KW-0732">Signal</keyword>
<feature type="signal peptide" evidence="2">
    <location>
        <begin position="1"/>
        <end position="39"/>
    </location>
</feature>
<dbReference type="HOGENOM" id="CLU_554114_0_0_4"/>
<proteinExistence type="predicted"/>
<dbReference type="Pfam" id="PF09982">
    <property type="entry name" value="LpxR"/>
    <property type="match status" value="1"/>
</dbReference>
<evidence type="ECO:0000256" key="2">
    <source>
        <dbReference type="SAM" id="SignalP"/>
    </source>
</evidence>
<sequence>MVVRRNSLQGTRVKDGRCSVAAGTVLAWLGLAATGSVNAAATDPHPAQPVPVVVPGLSLQRALPISGLSLQGRLPTPGGTTERATRGVLMAFWNDPDRAVPGTDPFGDPGAVLQPDASYEEAPPAEDEWPGVHRVDDPVGRGYPVEPGSKPRPAPDVLVPWSGPSSATEAGQDAPRPWGCRPTAATQVRLKIDNDLASGEDYGYSSGVMLEVAARTAAHDGWGASGGEGPLCPLWRALGAGRVPSEYVSFRLDQAIYTPENSRATWLQVKDRPYAATLVATLAAGTWMDGQRVRNEVRLGWVGPSVRGESLQNAVHRVINAPRFRGWAHQLPDEPILEAAQYRVKRWQPATVRGTDLLGHWGMRLGNLQTSAFAGLEWRFGSDLQDDGGSAPLRPGSNEPGEVAWDATDAAHWTGFVTLGGRAVLRDLTLDGSTWHDSHRVRRKRLVGDVGAGMSVRSGRWNAQFMWVVRSREFEGQRHVPSFGSLQIGYTF</sequence>
<reference evidence="3 4" key="1">
    <citation type="submission" date="2010-12" db="EMBL/GenBank/DDBJ databases">
        <authorList>
            <person name="Muzny D."/>
            <person name="Qin X."/>
            <person name="Deng J."/>
            <person name="Jiang H."/>
            <person name="Liu Y."/>
            <person name="Qu J."/>
            <person name="Song X.-Z."/>
            <person name="Zhang L."/>
            <person name="Thornton R."/>
            <person name="Coyle M."/>
            <person name="Francisco L."/>
            <person name="Jackson L."/>
            <person name="Javaid M."/>
            <person name="Korchina V."/>
            <person name="Kovar C."/>
            <person name="Mata R."/>
            <person name="Mathew T."/>
            <person name="Ngo R."/>
            <person name="Nguyen L."/>
            <person name="Nguyen N."/>
            <person name="Okwuonu G."/>
            <person name="Ongeri F."/>
            <person name="Pham C."/>
            <person name="Simmons D."/>
            <person name="Wilczek-Boney K."/>
            <person name="Hale W."/>
            <person name="Jakkamsetti A."/>
            <person name="Pham P."/>
            <person name="Ruth R."/>
            <person name="San Lucas F."/>
            <person name="Warren J."/>
            <person name="Zhang J."/>
            <person name="Zhao Z."/>
            <person name="Zhou C."/>
            <person name="Zhu D."/>
            <person name="Lee S."/>
            <person name="Bess C."/>
            <person name="Blankenburg K."/>
            <person name="Forbes L."/>
            <person name="Fu Q."/>
            <person name="Gubbala S."/>
            <person name="Hirani K."/>
            <person name="Jayaseelan J.C."/>
            <person name="Lara F."/>
            <person name="Munidasa M."/>
            <person name="Palculict T."/>
            <person name="Patil S."/>
            <person name="Pu L.-L."/>
            <person name="Saada N."/>
            <person name="Tang L."/>
            <person name="Weissenberger G."/>
            <person name="Zhu Y."/>
            <person name="Hemphill L."/>
            <person name="Shang Y."/>
            <person name="Youmans B."/>
            <person name="Ayvaz T."/>
            <person name="Ross M."/>
            <person name="Santibanez J."/>
            <person name="Aqrawi P."/>
            <person name="Gross S."/>
            <person name="Joshi V."/>
            <person name="Fowler G."/>
            <person name="Nazareth L."/>
            <person name="Reid J."/>
            <person name="Worley K."/>
            <person name="Petrosino J."/>
            <person name="Highlander S."/>
            <person name="Gibbs R."/>
        </authorList>
    </citation>
    <scope>NUCLEOTIDE SEQUENCE [LARGE SCALE GENOMIC DNA]</scope>
    <source>
        <strain evidence="3 4">ATCC 51599</strain>
    </source>
</reference>
<feature type="region of interest" description="Disordered" evidence="1">
    <location>
        <begin position="103"/>
        <end position="181"/>
    </location>
</feature>
<name>E7RX27_9BURK</name>
<evidence type="ECO:0008006" key="5">
    <source>
        <dbReference type="Google" id="ProtNLM"/>
    </source>
</evidence>
<evidence type="ECO:0000256" key="1">
    <source>
        <dbReference type="SAM" id="MobiDB-lite"/>
    </source>
</evidence>
<dbReference type="Gene3D" id="2.40.128.140">
    <property type="entry name" value="Outer membrane protein"/>
    <property type="match status" value="1"/>
</dbReference>
<dbReference type="Proteomes" id="UP000011021">
    <property type="component" value="Unassembled WGS sequence"/>
</dbReference>
<gene>
    <name evidence="3" type="ORF">HMPREF0551_1240</name>
</gene>
<dbReference type="EMBL" id="AEQP01000006">
    <property type="protein sequence ID" value="EFV95018.1"/>
    <property type="molecule type" value="Genomic_DNA"/>
</dbReference>
<protein>
    <recommendedName>
        <fullName evidence="5">Lipid A deacylase LpxR family protein</fullName>
    </recommendedName>
</protein>
<evidence type="ECO:0000313" key="3">
    <source>
        <dbReference type="EMBL" id="EFV95018.1"/>
    </source>
</evidence>
<dbReference type="eggNOG" id="COG3528">
    <property type="taxonomic scope" value="Bacteria"/>
</dbReference>
<feature type="chain" id="PRO_5003221645" description="Lipid A deacylase LpxR family protein" evidence="2">
    <location>
        <begin position="40"/>
        <end position="492"/>
    </location>
</feature>
<evidence type="ECO:0000313" key="4">
    <source>
        <dbReference type="Proteomes" id="UP000011021"/>
    </source>
</evidence>
<dbReference type="STRING" id="887898.HMPREF0551_1240"/>
<dbReference type="InterPro" id="IPR037107">
    <property type="entry name" value="Put_OMP_sf"/>
</dbReference>
<feature type="compositionally biased region" description="Basic and acidic residues" evidence="1">
    <location>
        <begin position="130"/>
        <end position="139"/>
    </location>
</feature>
<organism evidence="3 4">
    <name type="scientific">Lautropia mirabilis ATCC 51599</name>
    <dbReference type="NCBI Taxonomy" id="887898"/>
    <lineage>
        <taxon>Bacteria</taxon>
        <taxon>Pseudomonadati</taxon>
        <taxon>Pseudomonadota</taxon>
        <taxon>Betaproteobacteria</taxon>
        <taxon>Burkholderiales</taxon>
        <taxon>Burkholderiaceae</taxon>
        <taxon>Lautropia</taxon>
    </lineage>
</organism>